<sequence>MISMVVFAAEAAADQPQNVKKSNIYHKNVTESKNFADRRARIPISANRGLRTNGRLHRD</sequence>
<gene>
    <name evidence="1" type="ORF">T4A_204</name>
    <name evidence="2" type="ORF">T4B_8515</name>
</gene>
<reference evidence="3 4" key="1">
    <citation type="submission" date="2015-01" db="EMBL/GenBank/DDBJ databases">
        <title>Evolution of Trichinella species and genotypes.</title>
        <authorList>
            <person name="Korhonen P.K."/>
            <person name="Edoardo P."/>
            <person name="Giuseppe L.R."/>
            <person name="Gasser R.B."/>
        </authorList>
    </citation>
    <scope>NUCLEOTIDE SEQUENCE [LARGE SCALE GENOMIC DNA]</scope>
    <source>
        <strain evidence="1">ISS13</strain>
        <strain evidence="2">ISS588</strain>
    </source>
</reference>
<evidence type="ECO:0000313" key="1">
    <source>
        <dbReference type="EMBL" id="KRY69628.1"/>
    </source>
</evidence>
<name>A0A0V1E7I4_TRIPS</name>
<protein>
    <submittedName>
        <fullName evidence="1">Uncharacterized protein</fullName>
    </submittedName>
</protein>
<dbReference type="EMBL" id="JYDS01000344">
    <property type="protein sequence ID" value="KRZ12186.1"/>
    <property type="molecule type" value="Genomic_DNA"/>
</dbReference>
<dbReference type="Proteomes" id="UP000054632">
    <property type="component" value="Unassembled WGS sequence"/>
</dbReference>
<keyword evidence="4" id="KW-1185">Reference proteome</keyword>
<evidence type="ECO:0000313" key="4">
    <source>
        <dbReference type="Proteomes" id="UP000054805"/>
    </source>
</evidence>
<accession>A0A0V1E7I4</accession>
<comment type="caution">
    <text evidence="1">The sequence shown here is derived from an EMBL/GenBank/DDBJ whole genome shotgun (WGS) entry which is preliminary data.</text>
</comment>
<proteinExistence type="predicted"/>
<organism evidence="1 3">
    <name type="scientific">Trichinella pseudospiralis</name>
    <name type="common">Parasitic roundworm</name>
    <dbReference type="NCBI Taxonomy" id="6337"/>
    <lineage>
        <taxon>Eukaryota</taxon>
        <taxon>Metazoa</taxon>
        <taxon>Ecdysozoa</taxon>
        <taxon>Nematoda</taxon>
        <taxon>Enoplea</taxon>
        <taxon>Dorylaimia</taxon>
        <taxon>Trichinellida</taxon>
        <taxon>Trichinellidae</taxon>
        <taxon>Trichinella</taxon>
    </lineage>
</organism>
<evidence type="ECO:0000313" key="3">
    <source>
        <dbReference type="Proteomes" id="UP000054632"/>
    </source>
</evidence>
<dbReference type="AlphaFoldDB" id="A0A0V1E7I4"/>
<evidence type="ECO:0000313" key="2">
    <source>
        <dbReference type="EMBL" id="KRZ12186.1"/>
    </source>
</evidence>
<dbReference type="EMBL" id="JYDR01000087">
    <property type="protein sequence ID" value="KRY69628.1"/>
    <property type="molecule type" value="Genomic_DNA"/>
</dbReference>
<dbReference type="Proteomes" id="UP000054805">
    <property type="component" value="Unassembled WGS sequence"/>
</dbReference>